<keyword evidence="3" id="KW-1185">Reference proteome</keyword>
<accession>A0A1V9XBY0</accession>
<keyword evidence="1" id="KW-0732">Signal</keyword>
<dbReference type="Proteomes" id="UP000192247">
    <property type="component" value="Unassembled WGS sequence"/>
</dbReference>
<sequence>MKFYAALCVCVVVAVAAAAKDVKDVKDAKEVKDDTTKDLKEIPRESRGLKESLSGISAALKGFNQFNSLMGAVNVTEIGDASTRVAKELSKSLKVDVFAVGKALAGAGAALGTTVFLGGMAALLATGLGFFNYSPRLYETGYPFTPDVYQNRVGPIYPGVLGQAQQAVYQRVQQAQAAYSGAQVAHGKGHLTGQAPVPVQHRTVSQTTQNRQTAQPQYPVYHGTGRGEFGEVSARTARVLDEVKQPSNPDLMPAIQDLISKLGEAVNLVGPQVMAAARR</sequence>
<proteinExistence type="predicted"/>
<dbReference type="InParanoid" id="A0A1V9XBY0"/>
<feature type="signal peptide" evidence="1">
    <location>
        <begin position="1"/>
        <end position="18"/>
    </location>
</feature>
<dbReference type="EMBL" id="MNPL01015550">
    <property type="protein sequence ID" value="OQR71029.1"/>
    <property type="molecule type" value="Genomic_DNA"/>
</dbReference>
<feature type="chain" id="PRO_5012484003" evidence="1">
    <location>
        <begin position="19"/>
        <end position="279"/>
    </location>
</feature>
<protein>
    <submittedName>
        <fullName evidence="2">Uncharacterized protein</fullName>
    </submittedName>
</protein>
<evidence type="ECO:0000256" key="1">
    <source>
        <dbReference type="SAM" id="SignalP"/>
    </source>
</evidence>
<evidence type="ECO:0000313" key="3">
    <source>
        <dbReference type="Proteomes" id="UP000192247"/>
    </source>
</evidence>
<name>A0A1V9XBY0_9ACAR</name>
<evidence type="ECO:0000313" key="2">
    <source>
        <dbReference type="EMBL" id="OQR71029.1"/>
    </source>
</evidence>
<gene>
    <name evidence="2" type="ORF">BIW11_01578</name>
</gene>
<reference evidence="2 3" key="1">
    <citation type="journal article" date="2017" name="Gigascience">
        <title>Draft genome of the honey bee ectoparasitic mite, Tropilaelaps mercedesae, is shaped by the parasitic life history.</title>
        <authorList>
            <person name="Dong X."/>
            <person name="Armstrong S.D."/>
            <person name="Xia D."/>
            <person name="Makepeace B.L."/>
            <person name="Darby A.C."/>
            <person name="Kadowaki T."/>
        </authorList>
    </citation>
    <scope>NUCLEOTIDE SEQUENCE [LARGE SCALE GENOMIC DNA]</scope>
    <source>
        <strain evidence="2">Wuxi-XJTLU</strain>
    </source>
</reference>
<organism evidence="2 3">
    <name type="scientific">Tropilaelaps mercedesae</name>
    <dbReference type="NCBI Taxonomy" id="418985"/>
    <lineage>
        <taxon>Eukaryota</taxon>
        <taxon>Metazoa</taxon>
        <taxon>Ecdysozoa</taxon>
        <taxon>Arthropoda</taxon>
        <taxon>Chelicerata</taxon>
        <taxon>Arachnida</taxon>
        <taxon>Acari</taxon>
        <taxon>Parasitiformes</taxon>
        <taxon>Mesostigmata</taxon>
        <taxon>Gamasina</taxon>
        <taxon>Dermanyssoidea</taxon>
        <taxon>Laelapidae</taxon>
        <taxon>Tropilaelaps</taxon>
    </lineage>
</organism>
<dbReference type="OrthoDB" id="6500623at2759"/>
<comment type="caution">
    <text evidence="2">The sequence shown here is derived from an EMBL/GenBank/DDBJ whole genome shotgun (WGS) entry which is preliminary data.</text>
</comment>
<dbReference type="AlphaFoldDB" id="A0A1V9XBY0"/>